<name>A0A6C0JCQ9_9ZZZZ</name>
<dbReference type="AlphaFoldDB" id="A0A6C0JCQ9"/>
<evidence type="ECO:0000313" key="1">
    <source>
        <dbReference type="EMBL" id="QHU03163.1"/>
    </source>
</evidence>
<reference evidence="1" key="1">
    <citation type="journal article" date="2020" name="Nature">
        <title>Giant virus diversity and host interactions through global metagenomics.</title>
        <authorList>
            <person name="Schulz F."/>
            <person name="Roux S."/>
            <person name="Paez-Espino D."/>
            <person name="Jungbluth S."/>
            <person name="Walsh D.A."/>
            <person name="Denef V.J."/>
            <person name="McMahon K.D."/>
            <person name="Konstantinidis K.T."/>
            <person name="Eloe-Fadrosh E.A."/>
            <person name="Kyrpides N.C."/>
            <person name="Woyke T."/>
        </authorList>
    </citation>
    <scope>NUCLEOTIDE SEQUENCE</scope>
    <source>
        <strain evidence="1">GVMAG-M-3300025890-48</strain>
    </source>
</reference>
<protein>
    <submittedName>
        <fullName evidence="1">Uncharacterized protein</fullName>
    </submittedName>
</protein>
<organism evidence="1">
    <name type="scientific">viral metagenome</name>
    <dbReference type="NCBI Taxonomy" id="1070528"/>
    <lineage>
        <taxon>unclassified sequences</taxon>
        <taxon>metagenomes</taxon>
        <taxon>organismal metagenomes</taxon>
    </lineage>
</organism>
<sequence>MGDIDIDNLLKALSNENNETVLELDHKKVSKIKNDILQRLHLPKEKLKKFHKSLKFYRFVDELPELRYGSFIRWIPLKNPEKIYLTNGGIVCEIKIGDDGIIIVCKNNRNRMFQLKMAKNLIFQKLTQQEQVLLSAMDYLNS</sequence>
<dbReference type="EMBL" id="MN740370">
    <property type="protein sequence ID" value="QHU03163.1"/>
    <property type="molecule type" value="Genomic_DNA"/>
</dbReference>
<proteinExistence type="predicted"/>
<accession>A0A6C0JCQ9</accession>